<dbReference type="PANTHER" id="PTHR11085">
    <property type="entry name" value="NAD-DEPENDENT PROTEIN DEACYLASE SIRTUIN-5, MITOCHONDRIAL-RELATED"/>
    <property type="match status" value="1"/>
</dbReference>
<dbReference type="AlphaFoldDB" id="R8BX27"/>
<evidence type="ECO:0000313" key="8">
    <source>
        <dbReference type="Proteomes" id="UP000014074"/>
    </source>
</evidence>
<dbReference type="CDD" id="cd00296">
    <property type="entry name" value="SIR2"/>
    <property type="match status" value="1"/>
</dbReference>
<evidence type="ECO:0000256" key="5">
    <source>
        <dbReference type="SAM" id="MobiDB-lite"/>
    </source>
</evidence>
<feature type="compositionally biased region" description="Low complexity" evidence="5">
    <location>
        <begin position="1"/>
        <end position="20"/>
    </location>
</feature>
<dbReference type="Proteomes" id="UP000014074">
    <property type="component" value="Unassembled WGS sequence"/>
</dbReference>
<dbReference type="eggNOG" id="KOG2684">
    <property type="taxonomic scope" value="Eukaryota"/>
</dbReference>
<evidence type="ECO:0000259" key="6">
    <source>
        <dbReference type="PROSITE" id="PS50305"/>
    </source>
</evidence>
<dbReference type="GO" id="GO:0005634">
    <property type="term" value="C:nucleus"/>
    <property type="evidence" value="ECO:0007669"/>
    <property type="project" value="TreeGrafter"/>
</dbReference>
<evidence type="ECO:0000256" key="2">
    <source>
        <dbReference type="ARBA" id="ARBA00022679"/>
    </source>
</evidence>
<feature type="domain" description="Deacetylase sirtuin-type" evidence="6">
    <location>
        <begin position="1"/>
        <end position="248"/>
    </location>
</feature>
<organism evidence="7 8">
    <name type="scientific">Phaeoacremonium minimum (strain UCR-PA7)</name>
    <name type="common">Esca disease fungus</name>
    <name type="synonym">Togninia minima</name>
    <dbReference type="NCBI Taxonomy" id="1286976"/>
    <lineage>
        <taxon>Eukaryota</taxon>
        <taxon>Fungi</taxon>
        <taxon>Dikarya</taxon>
        <taxon>Ascomycota</taxon>
        <taxon>Pezizomycotina</taxon>
        <taxon>Sordariomycetes</taxon>
        <taxon>Sordariomycetidae</taxon>
        <taxon>Togniniales</taxon>
        <taxon>Togniniaceae</taxon>
        <taxon>Phaeoacremonium</taxon>
    </lineage>
</organism>
<dbReference type="RefSeq" id="XP_007911500.1">
    <property type="nucleotide sequence ID" value="XM_007913309.1"/>
</dbReference>
<feature type="region of interest" description="Disordered" evidence="5">
    <location>
        <begin position="449"/>
        <end position="471"/>
    </location>
</feature>
<dbReference type="GO" id="GO:0017136">
    <property type="term" value="F:histone deacetylase activity, NAD-dependent"/>
    <property type="evidence" value="ECO:0007669"/>
    <property type="project" value="TreeGrafter"/>
</dbReference>
<dbReference type="SUPFAM" id="SSF52467">
    <property type="entry name" value="DHS-like NAD/FAD-binding domain"/>
    <property type="match status" value="1"/>
</dbReference>
<feature type="region of interest" description="Disordered" evidence="5">
    <location>
        <begin position="1"/>
        <end position="53"/>
    </location>
</feature>
<dbReference type="HOGENOM" id="CLU_552288_0_0_1"/>
<evidence type="ECO:0000256" key="3">
    <source>
        <dbReference type="ARBA" id="ARBA00023027"/>
    </source>
</evidence>
<feature type="region of interest" description="Disordered" evidence="5">
    <location>
        <begin position="215"/>
        <end position="265"/>
    </location>
</feature>
<proteinExistence type="inferred from homology"/>
<accession>R8BX27</accession>
<sequence length="494" mass="54209">MEEKVGLSTGLTLGPGSRGRFSTRSARSSGVTPSSDTAAVLDTADVQEGNRRGSAAQNRGVECVFLHGSLHALRCFQCGQITNWDDDGPARQERGKRALGIGKLRPDIVLYGEEHPSADLISPIVQHDLSLAPDMLLILGTSLKVHGLKVMVREFAKAVHNKGGKVVFVNFTKPAESTWSDIIDYWVQWDCDAWVDDLKERKPILWLPPGSKLKVEGKPTGKKKQEVTAEPKPEKPMKTEDLERLEKAEKPEKPEKPEPKRPMAIRDDKVNGAYLVCKILRNLERIGGRASMSQADLQRIVAAPAPKPKRVRKSAPAVIETKPATEVLPTTILENKQPILKETIDVLHSSPLPSAAVAAAVKSNPRTRKRKTMFGEDPASAPLQQKPAIESQPKPKRKRVSHPTDMQEDKENTTSYSVKPLVKASRISLPSSKALAGLALPPLRNISKYHNSPLRAPPPFPAREKDSLSPTEQLLKEEEAAITLSVLRDGSGMK</sequence>
<feature type="compositionally biased region" description="Polar residues" evidence="5">
    <location>
        <begin position="22"/>
        <end position="37"/>
    </location>
</feature>
<dbReference type="Pfam" id="PF02146">
    <property type="entry name" value="SIR2"/>
    <property type="match status" value="1"/>
</dbReference>
<dbReference type="PROSITE" id="PS50305">
    <property type="entry name" value="SIRTUIN"/>
    <property type="match status" value="1"/>
</dbReference>
<comment type="caution">
    <text evidence="4">Lacks conserved residue(s) required for the propagation of feature annotation.</text>
</comment>
<name>R8BX27_PHAM7</name>
<protein>
    <submittedName>
        <fullName evidence="7">Putative hst3 protein</fullName>
    </submittedName>
</protein>
<evidence type="ECO:0000313" key="7">
    <source>
        <dbReference type="EMBL" id="EOO03946.1"/>
    </source>
</evidence>
<dbReference type="InterPro" id="IPR003000">
    <property type="entry name" value="Sirtuin"/>
</dbReference>
<keyword evidence="8" id="KW-1185">Reference proteome</keyword>
<dbReference type="InterPro" id="IPR029035">
    <property type="entry name" value="DHS-like_NAD/FAD-binding_dom"/>
</dbReference>
<evidence type="ECO:0000256" key="4">
    <source>
        <dbReference type="PROSITE-ProRule" id="PRU00236"/>
    </source>
</evidence>
<dbReference type="InterPro" id="IPR050134">
    <property type="entry name" value="NAD-dep_sirtuin_deacylases"/>
</dbReference>
<feature type="region of interest" description="Disordered" evidence="5">
    <location>
        <begin position="359"/>
        <end position="417"/>
    </location>
</feature>
<dbReference type="GeneID" id="19327881"/>
<comment type="similarity">
    <text evidence="1">Belongs to the sirtuin family. Class I subfamily.</text>
</comment>
<dbReference type="PANTHER" id="PTHR11085:SF8">
    <property type="entry name" value="NAD-DEPENDENT HISTONE DEACETYLASE HST3"/>
    <property type="match status" value="1"/>
</dbReference>
<dbReference type="EMBL" id="KB932812">
    <property type="protein sequence ID" value="EOO03946.1"/>
    <property type="molecule type" value="Genomic_DNA"/>
</dbReference>
<reference evidence="8" key="1">
    <citation type="journal article" date="2013" name="Genome Announc.">
        <title>Draft genome sequence of the ascomycete Phaeoacremonium aleophilum strain UCR-PA7, a causal agent of the esca disease complex in grapevines.</title>
        <authorList>
            <person name="Blanco-Ulate B."/>
            <person name="Rolshausen P."/>
            <person name="Cantu D."/>
        </authorList>
    </citation>
    <scope>NUCLEOTIDE SEQUENCE [LARGE SCALE GENOMIC DNA]</scope>
    <source>
        <strain evidence="8">UCR-PA7</strain>
    </source>
</reference>
<dbReference type="OrthoDB" id="2919105at2759"/>
<dbReference type="InterPro" id="IPR026590">
    <property type="entry name" value="Ssirtuin_cat_dom"/>
</dbReference>
<dbReference type="GO" id="GO:0070403">
    <property type="term" value="F:NAD+ binding"/>
    <property type="evidence" value="ECO:0007669"/>
    <property type="project" value="InterPro"/>
</dbReference>
<gene>
    <name evidence="7" type="ORF">UCRPA7_715</name>
</gene>
<dbReference type="Gene3D" id="3.40.50.1220">
    <property type="entry name" value="TPP-binding domain"/>
    <property type="match status" value="1"/>
</dbReference>
<dbReference type="KEGG" id="tmn:UCRPA7_715"/>
<keyword evidence="3" id="KW-0520">NAD</keyword>
<keyword evidence="2" id="KW-0808">Transferase</keyword>
<evidence type="ECO:0000256" key="1">
    <source>
        <dbReference type="ARBA" id="ARBA00006924"/>
    </source>
</evidence>